<organism evidence="2 3">
    <name type="scientific">Paenibacillus anseongense</name>
    <dbReference type="NCBI Taxonomy" id="2682845"/>
    <lineage>
        <taxon>Bacteria</taxon>
        <taxon>Bacillati</taxon>
        <taxon>Bacillota</taxon>
        <taxon>Bacilli</taxon>
        <taxon>Bacillales</taxon>
        <taxon>Paenibacillaceae</taxon>
        <taxon>Paenibacillus</taxon>
    </lineage>
</organism>
<dbReference type="EMBL" id="WSEM01000008">
    <property type="protein sequence ID" value="MVQ35097.1"/>
    <property type="molecule type" value="Genomic_DNA"/>
</dbReference>
<dbReference type="InterPro" id="IPR023210">
    <property type="entry name" value="NADP_OxRdtase_dom"/>
</dbReference>
<accession>A0ABW9U4U1</accession>
<dbReference type="Proteomes" id="UP000467637">
    <property type="component" value="Unassembled WGS sequence"/>
</dbReference>
<gene>
    <name evidence="2" type="ORF">GON05_10575</name>
</gene>
<protein>
    <recommendedName>
        <fullName evidence="1">NADP-dependent oxidoreductase domain-containing protein</fullName>
    </recommendedName>
</protein>
<dbReference type="SUPFAM" id="SSF51430">
    <property type="entry name" value="NAD(P)-linked oxidoreductase"/>
    <property type="match status" value="1"/>
</dbReference>
<dbReference type="InterPro" id="IPR036812">
    <property type="entry name" value="NAD(P)_OxRdtase_dom_sf"/>
</dbReference>
<dbReference type="Pfam" id="PF00248">
    <property type="entry name" value="Aldo_ket_red"/>
    <property type="match status" value="1"/>
</dbReference>
<dbReference type="PANTHER" id="PTHR43312:SF1">
    <property type="entry name" value="NADP-DEPENDENT OXIDOREDUCTASE DOMAIN-CONTAINING PROTEIN"/>
    <property type="match status" value="1"/>
</dbReference>
<dbReference type="PANTHER" id="PTHR43312">
    <property type="entry name" value="D-THREO-ALDOSE 1-DEHYDROGENASE"/>
    <property type="match status" value="1"/>
</dbReference>
<comment type="caution">
    <text evidence="2">The sequence shown here is derived from an EMBL/GenBank/DDBJ whole genome shotgun (WGS) entry which is preliminary data.</text>
</comment>
<dbReference type="Gene3D" id="3.20.20.100">
    <property type="entry name" value="NADP-dependent oxidoreductase domain"/>
    <property type="match status" value="1"/>
</dbReference>
<proteinExistence type="predicted"/>
<dbReference type="CDD" id="cd19097">
    <property type="entry name" value="AKR_unchar"/>
    <property type="match status" value="1"/>
</dbReference>
<evidence type="ECO:0000259" key="1">
    <source>
        <dbReference type="Pfam" id="PF00248"/>
    </source>
</evidence>
<evidence type="ECO:0000313" key="2">
    <source>
        <dbReference type="EMBL" id="MVQ35097.1"/>
    </source>
</evidence>
<sequence>MRNGFVKENNRKHRLAESEMSLIRTDNEQWTAAISPLTLGTVQLGMPYGIANQLGQPDEEMAGRILDAALNGGITCLDTASAYGSAEQVLGRYFQKQTRAATIITKFTLQVNRETTLSDLEAQIEDSVNRSMERLQVDCLPAVLLHRPNVLGQFGNQVTELLLRQVKRGNIGTLGASLLSFDAQEFAENWRELQHDCYELVQVPINVMDRRMFANGTFDQLTRSNKKLFARSIYLQGLFFMKPEALQDRLKPAEPWLARLQDFAEQEGMSVAEFAFSYIHHMPGIASIVFGAETPEQVNANIALLHTPAIREKTLHELAQAFSQVPEYVITPNLWEGK</sequence>
<dbReference type="InterPro" id="IPR053135">
    <property type="entry name" value="AKR2_Oxidoreductase"/>
</dbReference>
<evidence type="ECO:0000313" key="3">
    <source>
        <dbReference type="Proteomes" id="UP000467637"/>
    </source>
</evidence>
<name>A0ABW9U4U1_9BACL</name>
<feature type="domain" description="NADP-dependent oxidoreductase" evidence="1">
    <location>
        <begin position="37"/>
        <end position="314"/>
    </location>
</feature>
<keyword evidence="3" id="KW-1185">Reference proteome</keyword>
<reference evidence="2 3" key="1">
    <citation type="submission" date="2019-12" db="EMBL/GenBank/DDBJ databases">
        <authorList>
            <person name="Huq M.A."/>
        </authorList>
    </citation>
    <scope>NUCLEOTIDE SEQUENCE [LARGE SCALE GENOMIC DNA]</scope>
    <source>
        <strain evidence="2 3">MAH-34</strain>
    </source>
</reference>